<dbReference type="Gene3D" id="1.20.120.910">
    <property type="entry name" value="DksA, coiled-coil domain"/>
    <property type="match status" value="1"/>
</dbReference>
<dbReference type="InterPro" id="IPR037187">
    <property type="entry name" value="DnaK_N"/>
</dbReference>
<evidence type="ECO:0000256" key="4">
    <source>
        <dbReference type="PROSITE-ProRule" id="PRU00510"/>
    </source>
</evidence>
<feature type="domain" description="Zinc finger DksA/TraR C4-type" evidence="5">
    <location>
        <begin position="84"/>
        <end position="115"/>
    </location>
</feature>
<dbReference type="PROSITE" id="PS51128">
    <property type="entry name" value="ZF_DKSA_2"/>
    <property type="match status" value="1"/>
</dbReference>
<evidence type="ECO:0000256" key="3">
    <source>
        <dbReference type="ARBA" id="ARBA00022833"/>
    </source>
</evidence>
<dbReference type="SUPFAM" id="SSF109635">
    <property type="entry name" value="DnaK suppressor protein DksA, alpha-hairpin domain"/>
    <property type="match status" value="1"/>
</dbReference>
<organism evidence="6 7">
    <name type="scientific">Kribbella lupini</name>
    <dbReference type="NCBI Taxonomy" id="291602"/>
    <lineage>
        <taxon>Bacteria</taxon>
        <taxon>Bacillati</taxon>
        <taxon>Actinomycetota</taxon>
        <taxon>Actinomycetes</taxon>
        <taxon>Propionibacteriales</taxon>
        <taxon>Kribbellaceae</taxon>
        <taxon>Kribbella</taxon>
    </lineage>
</organism>
<keyword evidence="1" id="KW-0479">Metal-binding</keyword>
<feature type="zinc finger region" description="dksA C4-type" evidence="4">
    <location>
        <begin position="89"/>
        <end position="113"/>
    </location>
</feature>
<gene>
    <name evidence="6" type="ORF">GCM10009741_24000</name>
</gene>
<dbReference type="RefSeq" id="WP_344173096.1">
    <property type="nucleotide sequence ID" value="NZ_BAAANC010000001.1"/>
</dbReference>
<evidence type="ECO:0000313" key="7">
    <source>
        <dbReference type="Proteomes" id="UP001500363"/>
    </source>
</evidence>
<dbReference type="InterPro" id="IPR000962">
    <property type="entry name" value="Znf_DskA_TraR"/>
</dbReference>
<keyword evidence="2" id="KW-0863">Zinc-finger</keyword>
<accession>A0ABP4LHP8</accession>
<proteinExistence type="predicted"/>
<dbReference type="EMBL" id="BAAANC010000001">
    <property type="protein sequence ID" value="GAA1521997.1"/>
    <property type="molecule type" value="Genomic_DNA"/>
</dbReference>
<evidence type="ECO:0000256" key="2">
    <source>
        <dbReference type="ARBA" id="ARBA00022771"/>
    </source>
</evidence>
<evidence type="ECO:0000259" key="5">
    <source>
        <dbReference type="Pfam" id="PF01258"/>
    </source>
</evidence>
<dbReference type="PANTHER" id="PTHR33823:SF2">
    <property type="entry name" value="RNA POLYMERASE-BINDING TRANSCRIPTION FACTOR DKSA"/>
    <property type="match status" value="1"/>
</dbReference>
<keyword evidence="7" id="KW-1185">Reference proteome</keyword>
<sequence>MTPSDDALRDLLTTERARTAERVNALSRDLEVIVEASRLVSTDDEHDPEGATIAFERSQTGTFLEDARRRLDELDGALERLEAGGYGVCANCGRPIAIERLRARPTATTCIECAT</sequence>
<evidence type="ECO:0000313" key="6">
    <source>
        <dbReference type="EMBL" id="GAA1521997.1"/>
    </source>
</evidence>
<dbReference type="SUPFAM" id="SSF57716">
    <property type="entry name" value="Glucocorticoid receptor-like (DNA-binding domain)"/>
    <property type="match status" value="1"/>
</dbReference>
<evidence type="ECO:0000256" key="1">
    <source>
        <dbReference type="ARBA" id="ARBA00022723"/>
    </source>
</evidence>
<dbReference type="Pfam" id="PF01258">
    <property type="entry name" value="zf-dskA_traR"/>
    <property type="match status" value="1"/>
</dbReference>
<name>A0ABP4LHP8_9ACTN</name>
<protein>
    <submittedName>
        <fullName evidence="6">TraR/DksA C4-type zinc finger protein</fullName>
    </submittedName>
</protein>
<dbReference type="PANTHER" id="PTHR33823">
    <property type="entry name" value="RNA POLYMERASE-BINDING TRANSCRIPTION FACTOR DKSA-RELATED"/>
    <property type="match status" value="1"/>
</dbReference>
<comment type="caution">
    <text evidence="6">The sequence shown here is derived from an EMBL/GenBank/DDBJ whole genome shotgun (WGS) entry which is preliminary data.</text>
</comment>
<reference evidence="7" key="1">
    <citation type="journal article" date="2019" name="Int. J. Syst. Evol. Microbiol.">
        <title>The Global Catalogue of Microorganisms (GCM) 10K type strain sequencing project: providing services to taxonomists for standard genome sequencing and annotation.</title>
        <authorList>
            <consortium name="The Broad Institute Genomics Platform"/>
            <consortium name="The Broad Institute Genome Sequencing Center for Infectious Disease"/>
            <person name="Wu L."/>
            <person name="Ma J."/>
        </authorList>
    </citation>
    <scope>NUCLEOTIDE SEQUENCE [LARGE SCALE GENOMIC DNA]</scope>
    <source>
        <strain evidence="7">JCM 14303</strain>
    </source>
</reference>
<dbReference type="Proteomes" id="UP001500363">
    <property type="component" value="Unassembled WGS sequence"/>
</dbReference>
<keyword evidence="3" id="KW-0862">Zinc</keyword>